<feature type="chain" id="PRO_5035241143" evidence="1">
    <location>
        <begin position="22"/>
        <end position="235"/>
    </location>
</feature>
<dbReference type="EMBL" id="JAGTXO010000049">
    <property type="protein sequence ID" value="KAG8458620.1"/>
    <property type="molecule type" value="Genomic_DNA"/>
</dbReference>
<accession>A0A8J5XD59</accession>
<gene>
    <name evidence="2" type="ORF">KFE25_008417</name>
</gene>
<evidence type="ECO:0000256" key="1">
    <source>
        <dbReference type="SAM" id="SignalP"/>
    </source>
</evidence>
<organism evidence="2 3">
    <name type="scientific">Diacronema lutheri</name>
    <name type="common">Unicellular marine alga</name>
    <name type="synonym">Monochrysis lutheri</name>
    <dbReference type="NCBI Taxonomy" id="2081491"/>
    <lineage>
        <taxon>Eukaryota</taxon>
        <taxon>Haptista</taxon>
        <taxon>Haptophyta</taxon>
        <taxon>Pavlovophyceae</taxon>
        <taxon>Pavlovales</taxon>
        <taxon>Pavlovaceae</taxon>
        <taxon>Diacronema</taxon>
    </lineage>
</organism>
<keyword evidence="1" id="KW-0732">Signal</keyword>
<reference evidence="2" key="1">
    <citation type="submission" date="2021-05" db="EMBL/GenBank/DDBJ databases">
        <title>The genome of the haptophyte Pavlova lutheri (Diacronema luteri, Pavlovales) - a model for lipid biosynthesis in eukaryotic algae.</title>
        <authorList>
            <person name="Hulatt C.J."/>
            <person name="Posewitz M.C."/>
        </authorList>
    </citation>
    <scope>NUCLEOTIDE SEQUENCE</scope>
    <source>
        <strain evidence="2">NIVA-4/92</strain>
    </source>
</reference>
<comment type="caution">
    <text evidence="2">The sequence shown here is derived from an EMBL/GenBank/DDBJ whole genome shotgun (WGS) entry which is preliminary data.</text>
</comment>
<protein>
    <submittedName>
        <fullName evidence="2">Uncharacterized protein</fullName>
    </submittedName>
</protein>
<sequence>MGLGWAAAAFFAGWFLSPLLTAPASPGTLDNVAAWALQGSGKDIPTPLMGLYVFRGLNPCFLADMSYARAWNPKERSFIFDMSGPGVHFLDRALPSAMRGEFANTSPTPEVSGRYVQRLMALMRHANKFVMNEEGTRAQIHPIFFFEGFPLNYFARSLIREEIELHRSSVPFGPAMWKRVNYAPPSNATQTDAVYWLHPVATRKPGGAVVVYGPGLRMARRKMVMSNDTSFFHGA</sequence>
<feature type="signal peptide" evidence="1">
    <location>
        <begin position="1"/>
        <end position="21"/>
    </location>
</feature>
<name>A0A8J5XD59_DIALT</name>
<evidence type="ECO:0000313" key="2">
    <source>
        <dbReference type="EMBL" id="KAG8458620.1"/>
    </source>
</evidence>
<dbReference type="Proteomes" id="UP000751190">
    <property type="component" value="Unassembled WGS sequence"/>
</dbReference>
<dbReference type="AlphaFoldDB" id="A0A8J5XD59"/>
<keyword evidence="3" id="KW-1185">Reference proteome</keyword>
<proteinExistence type="predicted"/>
<evidence type="ECO:0000313" key="3">
    <source>
        <dbReference type="Proteomes" id="UP000751190"/>
    </source>
</evidence>